<dbReference type="EMBL" id="PSZP01000008">
    <property type="protein sequence ID" value="TCG11395.1"/>
    <property type="molecule type" value="Genomic_DNA"/>
</dbReference>
<keyword evidence="5" id="KW-0521">NADP</keyword>
<comment type="similarity">
    <text evidence="1 5">Belongs to the flavin oxidoreductase frp family.</text>
</comment>
<dbReference type="PANTHER" id="PTHR43425:SF2">
    <property type="entry name" value="OXYGEN-INSENSITIVE NADPH NITROREDUCTASE"/>
    <property type="match status" value="1"/>
</dbReference>
<keyword evidence="8" id="KW-1185">Reference proteome</keyword>
<dbReference type="RefSeq" id="WP_131613335.1">
    <property type="nucleotide sequence ID" value="NZ_PSZP01000008.1"/>
</dbReference>
<keyword evidence="2 5" id="KW-0285">Flavoprotein</keyword>
<accession>A0A4R0XR94</accession>
<dbReference type="InterPro" id="IPR000415">
    <property type="entry name" value="Nitroreductase-like"/>
</dbReference>
<gene>
    <name evidence="7" type="ORF">C4B25_01720</name>
</gene>
<evidence type="ECO:0000256" key="2">
    <source>
        <dbReference type="ARBA" id="ARBA00022630"/>
    </source>
</evidence>
<dbReference type="InterPro" id="IPR029479">
    <property type="entry name" value="Nitroreductase"/>
</dbReference>
<evidence type="ECO:0000256" key="3">
    <source>
        <dbReference type="ARBA" id="ARBA00022643"/>
    </source>
</evidence>
<feature type="domain" description="Nitroreductase" evidence="6">
    <location>
        <begin position="9"/>
        <end position="167"/>
    </location>
</feature>
<dbReference type="Gene3D" id="3.40.109.10">
    <property type="entry name" value="NADH Oxidase"/>
    <property type="match status" value="1"/>
</dbReference>
<dbReference type="GO" id="GO:0016491">
    <property type="term" value="F:oxidoreductase activity"/>
    <property type="evidence" value="ECO:0007669"/>
    <property type="project" value="UniProtKB-UniRule"/>
</dbReference>
<organism evidence="7 8">
    <name type="scientific">Mycoplasma todarodis</name>
    <dbReference type="NCBI Taxonomy" id="1937191"/>
    <lineage>
        <taxon>Bacteria</taxon>
        <taxon>Bacillati</taxon>
        <taxon>Mycoplasmatota</taxon>
        <taxon>Mollicutes</taxon>
        <taxon>Mycoplasmataceae</taxon>
        <taxon>Mycoplasma</taxon>
    </lineage>
</organism>
<name>A0A4R0XR94_9MOLU</name>
<comment type="caution">
    <text evidence="7">The sequence shown here is derived from an EMBL/GenBank/DDBJ whole genome shotgun (WGS) entry which is preliminary data.</text>
</comment>
<dbReference type="AlphaFoldDB" id="A0A4R0XR94"/>
<dbReference type="SUPFAM" id="SSF55469">
    <property type="entry name" value="FMN-dependent nitroreductase-like"/>
    <property type="match status" value="1"/>
</dbReference>
<proteinExistence type="inferred from homology"/>
<keyword evidence="3 5" id="KW-0288">FMN</keyword>
<evidence type="ECO:0000256" key="5">
    <source>
        <dbReference type="PIRNR" id="PIRNR005426"/>
    </source>
</evidence>
<protein>
    <recommendedName>
        <fullName evidence="6">Nitroreductase domain-containing protein</fullName>
    </recommendedName>
</protein>
<reference evidence="7 8" key="1">
    <citation type="submission" date="2018-02" db="EMBL/GenBank/DDBJ databases">
        <title>Mycoplasma marinum and Mycoplasma todarodis sp. nov., moderately halophilic and psychrotolerant mycoplasmas isolated from cephalopods.</title>
        <authorList>
            <person name="Viver T."/>
        </authorList>
    </citation>
    <scope>NUCLEOTIDE SEQUENCE [LARGE SCALE GENOMIC DNA]</scope>
    <source>
        <strain evidence="7 8">5H</strain>
    </source>
</reference>
<dbReference type="Pfam" id="PF00881">
    <property type="entry name" value="Nitroreductase"/>
    <property type="match status" value="1"/>
</dbReference>
<evidence type="ECO:0000259" key="6">
    <source>
        <dbReference type="Pfam" id="PF00881"/>
    </source>
</evidence>
<sequence length="250" mass="28633">MDFLEKQLNRRAERGMDINKPISAEDIQKLKDAINSGATSINGQGASAIFIQDKEMIDKVAKYNWNQEHIRKASLFVLFVGDMNRLKYAYERQGKKDWELNDANFSELYAVGTIDATIKAQAVVDAALALNMGSCYIGGMRAASDKLIKDLNLPSNVFPVVGLTIGHIDKQEEVKPKMNVVFDEKYDDQEMKKEADRYDEVMKDYYDKRSSNKKEANWSSETIATYNYAFSSPMYDEYYKLLKSKFNTKK</sequence>
<evidence type="ECO:0000313" key="7">
    <source>
        <dbReference type="EMBL" id="TCG11395.1"/>
    </source>
</evidence>
<evidence type="ECO:0000313" key="8">
    <source>
        <dbReference type="Proteomes" id="UP000291072"/>
    </source>
</evidence>
<dbReference type="OrthoDB" id="9812105at2"/>
<dbReference type="PIRSF" id="PIRSF005426">
    <property type="entry name" value="Frp"/>
    <property type="match status" value="1"/>
</dbReference>
<dbReference type="PANTHER" id="PTHR43425">
    <property type="entry name" value="OXYGEN-INSENSITIVE NADPH NITROREDUCTASE"/>
    <property type="match status" value="1"/>
</dbReference>
<evidence type="ECO:0000256" key="4">
    <source>
        <dbReference type="ARBA" id="ARBA00023002"/>
    </source>
</evidence>
<dbReference type="Proteomes" id="UP000291072">
    <property type="component" value="Unassembled WGS sequence"/>
</dbReference>
<evidence type="ECO:0000256" key="1">
    <source>
        <dbReference type="ARBA" id="ARBA00008366"/>
    </source>
</evidence>
<dbReference type="InterPro" id="IPR016446">
    <property type="entry name" value="Flavin_OxRdtase_Frp"/>
</dbReference>
<keyword evidence="4 5" id="KW-0560">Oxidoreductase</keyword>